<feature type="region of interest" description="Disordered" evidence="1">
    <location>
        <begin position="1"/>
        <end position="61"/>
    </location>
</feature>
<dbReference type="Proteomes" id="UP001285908">
    <property type="component" value="Unassembled WGS sequence"/>
</dbReference>
<reference evidence="2 3" key="1">
    <citation type="journal article" date="2023" name="Mol. Phylogenet. Evol.">
        <title>Genome-scale phylogeny and comparative genomics of the fungal order Sordariales.</title>
        <authorList>
            <person name="Hensen N."/>
            <person name="Bonometti L."/>
            <person name="Westerberg I."/>
            <person name="Brannstrom I.O."/>
            <person name="Guillou S."/>
            <person name="Cros-Aarteil S."/>
            <person name="Calhoun S."/>
            <person name="Haridas S."/>
            <person name="Kuo A."/>
            <person name="Mondo S."/>
            <person name="Pangilinan J."/>
            <person name="Riley R."/>
            <person name="LaButti K."/>
            <person name="Andreopoulos B."/>
            <person name="Lipzen A."/>
            <person name="Chen C."/>
            <person name="Yan M."/>
            <person name="Daum C."/>
            <person name="Ng V."/>
            <person name="Clum A."/>
            <person name="Steindorff A."/>
            <person name="Ohm R.A."/>
            <person name="Martin F."/>
            <person name="Silar P."/>
            <person name="Natvig D.O."/>
            <person name="Lalanne C."/>
            <person name="Gautier V."/>
            <person name="Ament-Velasquez S.L."/>
            <person name="Kruys A."/>
            <person name="Hutchinson M.I."/>
            <person name="Powell A.J."/>
            <person name="Barry K."/>
            <person name="Miller A.N."/>
            <person name="Grigoriev I.V."/>
            <person name="Debuchy R."/>
            <person name="Gladieux P."/>
            <person name="Hiltunen Thoren M."/>
            <person name="Johannesson H."/>
        </authorList>
    </citation>
    <scope>NUCLEOTIDE SEQUENCE [LARGE SCALE GENOMIC DNA]</scope>
    <source>
        <strain evidence="2 3">FGSC 10403</strain>
    </source>
</reference>
<protein>
    <submittedName>
        <fullName evidence="2">Uncharacterized protein</fullName>
    </submittedName>
</protein>
<comment type="caution">
    <text evidence="2">The sequence shown here is derived from an EMBL/GenBank/DDBJ whole genome shotgun (WGS) entry which is preliminary data.</text>
</comment>
<proteinExistence type="predicted"/>
<evidence type="ECO:0000256" key="1">
    <source>
        <dbReference type="SAM" id="MobiDB-lite"/>
    </source>
</evidence>
<gene>
    <name evidence="2" type="ORF">B0T23DRAFT_444266</name>
</gene>
<evidence type="ECO:0000313" key="2">
    <source>
        <dbReference type="EMBL" id="KAK3491055.1"/>
    </source>
</evidence>
<dbReference type="RefSeq" id="XP_062692238.1">
    <property type="nucleotide sequence ID" value="XM_062840890.1"/>
</dbReference>
<organism evidence="2 3">
    <name type="scientific">Neurospora hispaniola</name>
    <dbReference type="NCBI Taxonomy" id="588809"/>
    <lineage>
        <taxon>Eukaryota</taxon>
        <taxon>Fungi</taxon>
        <taxon>Dikarya</taxon>
        <taxon>Ascomycota</taxon>
        <taxon>Pezizomycotina</taxon>
        <taxon>Sordariomycetes</taxon>
        <taxon>Sordariomycetidae</taxon>
        <taxon>Sordariales</taxon>
        <taxon>Sordariaceae</taxon>
        <taxon>Neurospora</taxon>
    </lineage>
</organism>
<feature type="compositionally biased region" description="Polar residues" evidence="1">
    <location>
        <begin position="10"/>
        <end position="61"/>
    </location>
</feature>
<accession>A0AAJ0MQU2</accession>
<evidence type="ECO:0000313" key="3">
    <source>
        <dbReference type="Proteomes" id="UP001285908"/>
    </source>
</evidence>
<dbReference type="EMBL" id="JAULSX010000005">
    <property type="protein sequence ID" value="KAK3491055.1"/>
    <property type="molecule type" value="Genomic_DNA"/>
</dbReference>
<dbReference type="AlphaFoldDB" id="A0AAJ0MQU2"/>
<keyword evidence="3" id="KW-1185">Reference proteome</keyword>
<sequence>MPVVIEPDSDPQSGKNHDWATSSPSNLLYHTSANHSHYPTLHSSFSSQHDPSGSTNSPFSNCGQQEWLRPYRHPRPFSFFTNRNAEALRHLFVSHHGQQEVVVDVDAPSVGAVTWQSG</sequence>
<dbReference type="GeneID" id="87878512"/>
<name>A0AAJ0MQU2_9PEZI</name>